<dbReference type="Proteomes" id="UP001194469">
    <property type="component" value="Unassembled WGS sequence"/>
</dbReference>
<evidence type="ECO:0000256" key="4">
    <source>
        <dbReference type="ARBA" id="ARBA00023315"/>
    </source>
</evidence>
<dbReference type="InterPro" id="IPR016181">
    <property type="entry name" value="Acyl_CoA_acyltransferase"/>
</dbReference>
<dbReference type="SUPFAM" id="SSF55729">
    <property type="entry name" value="Acyl-CoA N-acyltransferases (Nat)"/>
    <property type="match status" value="1"/>
</dbReference>
<protein>
    <submittedName>
        <fullName evidence="7">Ribosomal-protein-alanine N-acetyltransferase</fullName>
    </submittedName>
</protein>
<proteinExistence type="inferred from homology"/>
<gene>
    <name evidence="7" type="primary">rimI</name>
    <name evidence="7" type="ORF">FVW20_05925</name>
</gene>
<evidence type="ECO:0000259" key="6">
    <source>
        <dbReference type="PROSITE" id="PS51186"/>
    </source>
</evidence>
<dbReference type="EMBL" id="VRYY01000132">
    <property type="protein sequence ID" value="MBG3876572.1"/>
    <property type="molecule type" value="Genomic_DNA"/>
</dbReference>
<evidence type="ECO:0000256" key="1">
    <source>
        <dbReference type="ARBA" id="ARBA00005395"/>
    </source>
</evidence>
<evidence type="ECO:0000313" key="7">
    <source>
        <dbReference type="EMBL" id="MBG3876572.1"/>
    </source>
</evidence>
<feature type="region of interest" description="Disordered" evidence="5">
    <location>
        <begin position="173"/>
        <end position="192"/>
    </location>
</feature>
<dbReference type="PANTHER" id="PTHR43420:SF12">
    <property type="entry name" value="N-ACETYLTRANSFERASE DOMAIN-CONTAINING PROTEIN"/>
    <property type="match status" value="1"/>
</dbReference>
<evidence type="ECO:0000256" key="5">
    <source>
        <dbReference type="SAM" id="MobiDB-lite"/>
    </source>
</evidence>
<keyword evidence="3" id="KW-0808">Transferase</keyword>
<evidence type="ECO:0000313" key="8">
    <source>
        <dbReference type="Proteomes" id="UP001194469"/>
    </source>
</evidence>
<dbReference type="InterPro" id="IPR006464">
    <property type="entry name" value="AcTrfase_RimI/Ard1"/>
</dbReference>
<keyword evidence="4" id="KW-0012">Acyltransferase</keyword>
<dbReference type="PANTHER" id="PTHR43420">
    <property type="entry name" value="ACETYLTRANSFERASE"/>
    <property type="match status" value="1"/>
</dbReference>
<keyword evidence="2" id="KW-0963">Cytoplasm</keyword>
<keyword evidence="8" id="KW-1185">Reference proteome</keyword>
<feature type="domain" description="N-acetyltransferase" evidence="6">
    <location>
        <begin position="18"/>
        <end position="162"/>
    </location>
</feature>
<evidence type="ECO:0000256" key="2">
    <source>
        <dbReference type="ARBA" id="ARBA00022490"/>
    </source>
</evidence>
<dbReference type="InterPro" id="IPR000182">
    <property type="entry name" value="GNAT_dom"/>
</dbReference>
<dbReference type="PROSITE" id="PS51186">
    <property type="entry name" value="GNAT"/>
    <property type="match status" value="1"/>
</dbReference>
<dbReference type="InterPro" id="IPR050680">
    <property type="entry name" value="YpeA/RimI_acetyltransf"/>
</dbReference>
<accession>A0ABS0J2B6</accession>
<dbReference type="Gene3D" id="3.40.630.30">
    <property type="match status" value="1"/>
</dbReference>
<name>A0ABS0J2B6_9BACT</name>
<organism evidence="7 8">
    <name type="scientific">Nitratidesulfovibrio oxamicus</name>
    <dbReference type="NCBI Taxonomy" id="32016"/>
    <lineage>
        <taxon>Bacteria</taxon>
        <taxon>Pseudomonadati</taxon>
        <taxon>Thermodesulfobacteriota</taxon>
        <taxon>Desulfovibrionia</taxon>
        <taxon>Desulfovibrionales</taxon>
        <taxon>Desulfovibrionaceae</taxon>
        <taxon>Nitratidesulfovibrio</taxon>
    </lineage>
</organism>
<dbReference type="NCBIfam" id="TIGR01575">
    <property type="entry name" value="rimI"/>
    <property type="match status" value="1"/>
</dbReference>
<sequence length="192" mass="20588">MQSPVCSGSGGGQRGPRAEFFRLGSGDIVEVAELERQCFSTPWSEEQFHLAFERKVFSVFGLRDAGRLVAYVAVYHLAGELEILNVAVHPDQRRRGLGRRLLAILLQVGAKMGIHRAVLEVRTGNAPAIGLYEGLGFTRAGVRPHYYGDTGEDAIIYECDLAGWACREPDCAAPTGGPGPEPDGGCADSGEA</sequence>
<comment type="caution">
    <text evidence="7">The sequence shown here is derived from an EMBL/GenBank/DDBJ whole genome shotgun (WGS) entry which is preliminary data.</text>
</comment>
<dbReference type="Pfam" id="PF00583">
    <property type="entry name" value="Acetyltransf_1"/>
    <property type="match status" value="1"/>
</dbReference>
<reference evidence="7 8" key="1">
    <citation type="submission" date="2019-08" db="EMBL/GenBank/DDBJ databases">
        <authorList>
            <person name="Luo N."/>
        </authorList>
    </citation>
    <scope>NUCLEOTIDE SEQUENCE [LARGE SCALE GENOMIC DNA]</scope>
    <source>
        <strain evidence="7 8">NCIMB 9442</strain>
    </source>
</reference>
<dbReference type="RefSeq" id="WP_196608703.1">
    <property type="nucleotide sequence ID" value="NZ_VRYY01000132.1"/>
</dbReference>
<comment type="similarity">
    <text evidence="1">Belongs to the acetyltransferase family. RimI subfamily.</text>
</comment>
<evidence type="ECO:0000256" key="3">
    <source>
        <dbReference type="ARBA" id="ARBA00022679"/>
    </source>
</evidence>